<keyword evidence="4" id="KW-0325">Glycoprotein</keyword>
<dbReference type="GO" id="GO:0005615">
    <property type="term" value="C:extracellular space"/>
    <property type="evidence" value="ECO:0007669"/>
    <property type="project" value="TreeGrafter"/>
</dbReference>
<dbReference type="KEGG" id="pmrn:116952696"/>
<dbReference type="InterPro" id="IPR050333">
    <property type="entry name" value="SLRP"/>
</dbReference>
<dbReference type="InterPro" id="IPR000372">
    <property type="entry name" value="LRRNT"/>
</dbReference>
<evidence type="ECO:0000313" key="8">
    <source>
        <dbReference type="Proteomes" id="UP001318040"/>
    </source>
</evidence>
<keyword evidence="1" id="KW-0433">Leucine-rich repeat</keyword>
<name>A0AAJ7U1M6_PETMA</name>
<dbReference type="InterPro" id="IPR001611">
    <property type="entry name" value="Leu-rich_rpt"/>
</dbReference>
<feature type="compositionally biased region" description="Basic and acidic residues" evidence="5">
    <location>
        <begin position="23"/>
        <end position="48"/>
    </location>
</feature>
<dbReference type="GeneID" id="116952696"/>
<dbReference type="PANTHER" id="PTHR45712:SF26">
    <property type="entry name" value="LRRNT DOMAIN-CONTAINING PROTEIN"/>
    <property type="match status" value="1"/>
</dbReference>
<sequence>MAPPPLPMRDAAPIPSFSPLGLGERRESGGRDRRERVERERAEREGRERRERGEGGFCFCCCRDSFVPLRVSQRLRLAEEGGLGTLAPNSSSSSRDRRATMNPGHHHRTPRLLLLLLLLLVVLLPSLLCGAQRTPRPRTGPAKKAQQQQQKQQQQKQQQEKQQKQQKQQQQAEEEEEDLGAGPLLYFGPQFYSDCPRECFCSPDFSTALNCESRRLSAVPSLPNRTQHLYLQHNRISAIPLEPFQNASELRWLNLNRNKIASNKVAKNVFSKMKHLLHLYMEHNDLKELPFPLPSSLQQLKLAHNRIARLPSAAFNKLTNLLLLDLSSNQIEDGALSGEIFHGLKGLIQLNLYKNKITKMPPQLPRGLYQLFLERNSIAEIPESYFDKLDHIFSIRLTFNKLTDSGLPRSIFNISTLLELSLGHNGLTRVPLFTPRLEHLHLDHNHIKAWNVSEVCDLRNPVPAAGPARLRYLRLDDNELRALSTTEIIICFPLLHAFMI</sequence>
<dbReference type="Gene3D" id="3.80.10.10">
    <property type="entry name" value="Ribonuclease Inhibitor"/>
    <property type="match status" value="3"/>
</dbReference>
<dbReference type="AlphaFoldDB" id="A0AAJ7U1M6"/>
<reference evidence="9" key="1">
    <citation type="submission" date="2025-08" db="UniProtKB">
        <authorList>
            <consortium name="RefSeq"/>
        </authorList>
    </citation>
    <scope>IDENTIFICATION</scope>
    <source>
        <tissue evidence="9">Sperm</tissue>
    </source>
</reference>
<feature type="transmembrane region" description="Helical" evidence="6">
    <location>
        <begin position="112"/>
        <end position="128"/>
    </location>
</feature>
<evidence type="ECO:0000259" key="7">
    <source>
        <dbReference type="SMART" id="SM00013"/>
    </source>
</evidence>
<evidence type="ECO:0000256" key="3">
    <source>
        <dbReference type="ARBA" id="ARBA00022737"/>
    </source>
</evidence>
<keyword evidence="6" id="KW-0472">Membrane</keyword>
<keyword evidence="8" id="KW-1185">Reference proteome</keyword>
<dbReference type="InterPro" id="IPR003591">
    <property type="entry name" value="Leu-rich_rpt_typical-subtyp"/>
</dbReference>
<evidence type="ECO:0000256" key="4">
    <source>
        <dbReference type="ARBA" id="ARBA00023180"/>
    </source>
</evidence>
<dbReference type="SMART" id="SM00369">
    <property type="entry name" value="LRR_TYP"/>
    <property type="match status" value="7"/>
</dbReference>
<keyword evidence="6" id="KW-0812">Transmembrane</keyword>
<feature type="compositionally biased region" description="Low complexity" evidence="5">
    <location>
        <begin position="142"/>
        <end position="157"/>
    </location>
</feature>
<dbReference type="SMART" id="SM00013">
    <property type="entry name" value="LRRNT"/>
    <property type="match status" value="1"/>
</dbReference>
<evidence type="ECO:0000313" key="9">
    <source>
        <dbReference type="RefSeq" id="XP_032828176.1"/>
    </source>
</evidence>
<dbReference type="PROSITE" id="PS51450">
    <property type="entry name" value="LRR"/>
    <property type="match status" value="1"/>
</dbReference>
<keyword evidence="2" id="KW-0732">Signal</keyword>
<organism evidence="8 9">
    <name type="scientific">Petromyzon marinus</name>
    <name type="common">Sea lamprey</name>
    <dbReference type="NCBI Taxonomy" id="7757"/>
    <lineage>
        <taxon>Eukaryota</taxon>
        <taxon>Metazoa</taxon>
        <taxon>Chordata</taxon>
        <taxon>Craniata</taxon>
        <taxon>Vertebrata</taxon>
        <taxon>Cyclostomata</taxon>
        <taxon>Hyperoartia</taxon>
        <taxon>Petromyzontiformes</taxon>
        <taxon>Petromyzontidae</taxon>
        <taxon>Petromyzon</taxon>
    </lineage>
</organism>
<accession>A0AAJ7U1M6</accession>
<keyword evidence="6" id="KW-1133">Transmembrane helix</keyword>
<feature type="region of interest" description="Disordered" evidence="5">
    <location>
        <begin position="133"/>
        <end position="179"/>
    </location>
</feature>
<dbReference type="SMART" id="SM00364">
    <property type="entry name" value="LRR_BAC"/>
    <property type="match status" value="4"/>
</dbReference>
<evidence type="ECO:0000256" key="1">
    <source>
        <dbReference type="ARBA" id="ARBA00022614"/>
    </source>
</evidence>
<evidence type="ECO:0000256" key="5">
    <source>
        <dbReference type="SAM" id="MobiDB-lite"/>
    </source>
</evidence>
<evidence type="ECO:0000256" key="2">
    <source>
        <dbReference type="ARBA" id="ARBA00022729"/>
    </source>
</evidence>
<dbReference type="PANTHER" id="PTHR45712">
    <property type="entry name" value="AGAP008170-PA"/>
    <property type="match status" value="1"/>
</dbReference>
<dbReference type="SUPFAM" id="SSF52058">
    <property type="entry name" value="L domain-like"/>
    <property type="match status" value="1"/>
</dbReference>
<dbReference type="RefSeq" id="XP_032828176.1">
    <property type="nucleotide sequence ID" value="XM_032972285.1"/>
</dbReference>
<dbReference type="Pfam" id="PF13855">
    <property type="entry name" value="LRR_8"/>
    <property type="match status" value="2"/>
</dbReference>
<keyword evidence="3" id="KW-0677">Repeat</keyword>
<feature type="region of interest" description="Disordered" evidence="5">
    <location>
        <begin position="83"/>
        <end position="107"/>
    </location>
</feature>
<feature type="region of interest" description="Disordered" evidence="5">
    <location>
        <begin position="1"/>
        <end position="48"/>
    </location>
</feature>
<proteinExistence type="predicted"/>
<protein>
    <submittedName>
        <fullName evidence="9">Keratocan-like</fullName>
    </submittedName>
</protein>
<dbReference type="Proteomes" id="UP001318040">
    <property type="component" value="Chromosome 48"/>
</dbReference>
<dbReference type="InterPro" id="IPR032675">
    <property type="entry name" value="LRR_dom_sf"/>
</dbReference>
<feature type="domain" description="LRRNT" evidence="7">
    <location>
        <begin position="194"/>
        <end position="228"/>
    </location>
</feature>
<gene>
    <name evidence="9" type="primary">LOC116952696</name>
</gene>
<evidence type="ECO:0000256" key="6">
    <source>
        <dbReference type="SAM" id="Phobius"/>
    </source>
</evidence>